<dbReference type="Pfam" id="PF00702">
    <property type="entry name" value="Hydrolase"/>
    <property type="match status" value="1"/>
</dbReference>
<dbReference type="PANTHER" id="PTHR46193">
    <property type="entry name" value="6-PHOSPHOGLUCONATE PHOSPHATASE"/>
    <property type="match status" value="1"/>
</dbReference>
<keyword evidence="12" id="KW-1185">Reference proteome</keyword>
<dbReference type="SUPFAM" id="SSF56784">
    <property type="entry name" value="HAD-like"/>
    <property type="match status" value="1"/>
</dbReference>
<comment type="caution">
    <text evidence="11">The sequence shown here is derived from an EMBL/GenBank/DDBJ whole genome shotgun (WGS) entry which is preliminary data.</text>
</comment>
<evidence type="ECO:0000256" key="4">
    <source>
        <dbReference type="ARBA" id="ARBA00022723"/>
    </source>
</evidence>
<comment type="similarity">
    <text evidence="2">Belongs to the HAD-like hydrolase superfamily. CbbY/CbbZ/Gph/YieH family.</text>
</comment>
<dbReference type="PANTHER" id="PTHR46193:SF18">
    <property type="entry name" value="HEXITOL PHOSPHATASE B"/>
    <property type="match status" value="1"/>
</dbReference>
<organism evidence="11 12">
    <name type="scientific">Microbacterium candidum</name>
    <dbReference type="NCBI Taxonomy" id="3041922"/>
    <lineage>
        <taxon>Bacteria</taxon>
        <taxon>Bacillati</taxon>
        <taxon>Actinomycetota</taxon>
        <taxon>Actinomycetes</taxon>
        <taxon>Micrococcales</taxon>
        <taxon>Microbacteriaceae</taxon>
        <taxon>Microbacterium</taxon>
    </lineage>
</organism>
<keyword evidence="3" id="KW-0597">Phosphoprotein</keyword>
<proteinExistence type="inferred from homology"/>
<dbReference type="NCBIfam" id="TIGR01509">
    <property type="entry name" value="HAD-SF-IA-v3"/>
    <property type="match status" value="1"/>
</dbReference>
<evidence type="ECO:0000256" key="10">
    <source>
        <dbReference type="ARBA" id="ARBA00044991"/>
    </source>
</evidence>
<evidence type="ECO:0000256" key="2">
    <source>
        <dbReference type="ARBA" id="ARBA00006171"/>
    </source>
</evidence>
<dbReference type="Gene3D" id="1.10.150.240">
    <property type="entry name" value="Putative phosphatase, domain 2"/>
    <property type="match status" value="1"/>
</dbReference>
<dbReference type="Gene3D" id="3.40.50.1000">
    <property type="entry name" value="HAD superfamily/HAD-like"/>
    <property type="match status" value="1"/>
</dbReference>
<dbReference type="EMBL" id="JASXSZ010000006">
    <property type="protein sequence ID" value="MDL9981007.1"/>
    <property type="molecule type" value="Genomic_DNA"/>
</dbReference>
<reference evidence="11 12" key="1">
    <citation type="submission" date="2023-06" db="EMBL/GenBank/DDBJ databases">
        <title>Microbacterium sp. nov., isolated from a waste landfill.</title>
        <authorList>
            <person name="Wen W."/>
        </authorList>
    </citation>
    <scope>NUCLEOTIDE SEQUENCE [LARGE SCALE GENOMIC DNA]</scope>
    <source>
        <strain evidence="11 12">ASV49</strain>
    </source>
</reference>
<evidence type="ECO:0000256" key="6">
    <source>
        <dbReference type="ARBA" id="ARBA00023235"/>
    </source>
</evidence>
<dbReference type="InterPro" id="IPR010976">
    <property type="entry name" value="B-phosphoglucomutase_hydrolase"/>
</dbReference>
<evidence type="ECO:0000256" key="3">
    <source>
        <dbReference type="ARBA" id="ARBA00022553"/>
    </source>
</evidence>
<evidence type="ECO:0000313" key="12">
    <source>
        <dbReference type="Proteomes" id="UP001235064"/>
    </source>
</evidence>
<keyword evidence="5" id="KW-0460">Magnesium</keyword>
<dbReference type="SFLD" id="SFLDS00003">
    <property type="entry name" value="Haloacid_Dehalogenase"/>
    <property type="match status" value="1"/>
</dbReference>
<protein>
    <recommendedName>
        <fullName evidence="10">Beta-phosphoglucomutase</fullName>
        <ecNumber evidence="9">5.4.2.6</ecNumber>
    </recommendedName>
</protein>
<evidence type="ECO:0000313" key="11">
    <source>
        <dbReference type="EMBL" id="MDL9981007.1"/>
    </source>
</evidence>
<dbReference type="InterPro" id="IPR023198">
    <property type="entry name" value="PGP-like_dom2"/>
</dbReference>
<keyword evidence="7" id="KW-0119">Carbohydrate metabolism</keyword>
<dbReference type="InterPro" id="IPR051600">
    <property type="entry name" value="Beta-PGM-like"/>
</dbReference>
<sequence length="243" mass="25527">MTSADLPDLTAADAVLFDLDGVLTPTADVHMRAWRTLFEGLFAEWDITPAYTDADYYAHLDGRTRYEGVASVLRSRDVELKWGDPSDAPDVKTVCGVGNRKNAEFARILREEGIAPYPGSLRVLDSLAAAGTPAAVVSSSKNAEEVLQAAGIRDRFPVVVDGIVAAREHLASKPAPDIFLYATKLLGVEPSRCIGVEDAISGVRSVAAGGFAAVVGVDRGVGAHALSAAGATVVVSDLDEFVS</sequence>
<dbReference type="RefSeq" id="WP_286289989.1">
    <property type="nucleotide sequence ID" value="NZ_JASXSZ010000006.1"/>
</dbReference>
<comment type="cofactor">
    <cofactor evidence="1">
        <name>Mg(2+)</name>
        <dbReference type="ChEBI" id="CHEBI:18420"/>
    </cofactor>
</comment>
<dbReference type="InterPro" id="IPR036412">
    <property type="entry name" value="HAD-like_sf"/>
</dbReference>
<keyword evidence="4" id="KW-0479">Metal-binding</keyword>
<accession>A0ABT7N2T7</accession>
<dbReference type="GO" id="GO:0016787">
    <property type="term" value="F:hydrolase activity"/>
    <property type="evidence" value="ECO:0007669"/>
    <property type="project" value="UniProtKB-KW"/>
</dbReference>
<evidence type="ECO:0000256" key="5">
    <source>
        <dbReference type="ARBA" id="ARBA00022842"/>
    </source>
</evidence>
<dbReference type="PRINTS" id="PR00413">
    <property type="entry name" value="HADHALOGNASE"/>
</dbReference>
<evidence type="ECO:0000256" key="9">
    <source>
        <dbReference type="ARBA" id="ARBA00044968"/>
    </source>
</evidence>
<evidence type="ECO:0000256" key="8">
    <source>
        <dbReference type="ARBA" id="ARBA00044926"/>
    </source>
</evidence>
<name>A0ABT7N2T7_9MICO</name>
<dbReference type="InterPro" id="IPR023214">
    <property type="entry name" value="HAD_sf"/>
</dbReference>
<dbReference type="InterPro" id="IPR006439">
    <property type="entry name" value="HAD-SF_hydro_IA"/>
</dbReference>
<dbReference type="EC" id="5.4.2.6" evidence="9"/>
<keyword evidence="6" id="KW-0413">Isomerase</keyword>
<dbReference type="SFLD" id="SFLDG01129">
    <property type="entry name" value="C1.5:_HAD__Beta-PGM__Phosphata"/>
    <property type="match status" value="1"/>
</dbReference>
<evidence type="ECO:0000256" key="7">
    <source>
        <dbReference type="ARBA" id="ARBA00023277"/>
    </source>
</evidence>
<evidence type="ECO:0000256" key="1">
    <source>
        <dbReference type="ARBA" id="ARBA00001946"/>
    </source>
</evidence>
<gene>
    <name evidence="11" type="ORF">QSV35_16855</name>
</gene>
<keyword evidence="11" id="KW-0378">Hydrolase</keyword>
<dbReference type="Proteomes" id="UP001235064">
    <property type="component" value="Unassembled WGS sequence"/>
</dbReference>
<dbReference type="NCBIfam" id="TIGR02009">
    <property type="entry name" value="PGMB-YQAB-SF"/>
    <property type="match status" value="1"/>
</dbReference>
<comment type="catalytic activity">
    <reaction evidence="8">
        <text>beta-D-glucose 1-phosphate = beta-D-glucose 6-phosphate</text>
        <dbReference type="Rhea" id="RHEA:20113"/>
        <dbReference type="ChEBI" id="CHEBI:57684"/>
        <dbReference type="ChEBI" id="CHEBI:58247"/>
        <dbReference type="EC" id="5.4.2.6"/>
    </reaction>
</comment>